<dbReference type="InterPro" id="IPR018060">
    <property type="entry name" value="HTH_AraC"/>
</dbReference>
<dbReference type="OrthoDB" id="655946at2"/>
<dbReference type="InterPro" id="IPR009057">
    <property type="entry name" value="Homeodomain-like_sf"/>
</dbReference>
<dbReference type="Pfam" id="PF20240">
    <property type="entry name" value="DUF6597"/>
    <property type="match status" value="1"/>
</dbReference>
<evidence type="ECO:0000256" key="1">
    <source>
        <dbReference type="ARBA" id="ARBA00023015"/>
    </source>
</evidence>
<dbReference type="PROSITE" id="PS00041">
    <property type="entry name" value="HTH_ARAC_FAMILY_1"/>
    <property type="match status" value="1"/>
</dbReference>
<accession>A0A3B7MGF5</accession>
<dbReference type="SMART" id="SM00342">
    <property type="entry name" value="HTH_ARAC"/>
    <property type="match status" value="1"/>
</dbReference>
<gene>
    <name evidence="5" type="ORF">D3H65_01220</name>
</gene>
<organism evidence="5 6">
    <name type="scientific">Paraflavitalea soli</name>
    <dbReference type="NCBI Taxonomy" id="2315862"/>
    <lineage>
        <taxon>Bacteria</taxon>
        <taxon>Pseudomonadati</taxon>
        <taxon>Bacteroidota</taxon>
        <taxon>Chitinophagia</taxon>
        <taxon>Chitinophagales</taxon>
        <taxon>Chitinophagaceae</taxon>
        <taxon>Paraflavitalea</taxon>
    </lineage>
</organism>
<dbReference type="GO" id="GO:0043565">
    <property type="term" value="F:sequence-specific DNA binding"/>
    <property type="evidence" value="ECO:0007669"/>
    <property type="project" value="InterPro"/>
</dbReference>
<dbReference type="InterPro" id="IPR018062">
    <property type="entry name" value="HTH_AraC-typ_CS"/>
</dbReference>
<protein>
    <submittedName>
        <fullName evidence="5">AraC family transcriptional regulator</fullName>
    </submittedName>
</protein>
<dbReference type="PANTHER" id="PTHR46796">
    <property type="entry name" value="HTH-TYPE TRANSCRIPTIONAL ACTIVATOR RHAS-RELATED"/>
    <property type="match status" value="1"/>
</dbReference>
<keyword evidence="1" id="KW-0805">Transcription regulation</keyword>
<sequence>MEIHFPIPMLSPFIKNYLVIESQEGIMNRTLPDTSLVMSFRYKGQVSFLSNSAPRVLSPFTLTGLRRSDRLISYAKDTANILVFFREAAAHAFIKEPLHELFEDSVALDYFTGYRDLSALEDQLATAPDNAARIDSIEQFLLSRLYNHRPDPMIAAALEKIHAVNGMIRIKELAKGLYISQDAFEKRFRRSVGVTPKQFAFITKMKSVVARALNNQSMADIAFDAGYYDQPHFNKDFKLFTGQTPTEFMKAPVTM</sequence>
<evidence type="ECO:0000313" key="5">
    <source>
        <dbReference type="EMBL" id="AXY72677.1"/>
    </source>
</evidence>
<dbReference type="GO" id="GO:0003700">
    <property type="term" value="F:DNA-binding transcription factor activity"/>
    <property type="evidence" value="ECO:0007669"/>
    <property type="project" value="InterPro"/>
</dbReference>
<evidence type="ECO:0000313" key="6">
    <source>
        <dbReference type="Proteomes" id="UP000263900"/>
    </source>
</evidence>
<dbReference type="Pfam" id="PF12833">
    <property type="entry name" value="HTH_18"/>
    <property type="match status" value="1"/>
</dbReference>
<dbReference type="Gene3D" id="1.10.10.60">
    <property type="entry name" value="Homeodomain-like"/>
    <property type="match status" value="1"/>
</dbReference>
<dbReference type="EMBL" id="CP032157">
    <property type="protein sequence ID" value="AXY72677.1"/>
    <property type="molecule type" value="Genomic_DNA"/>
</dbReference>
<dbReference type="AlphaFoldDB" id="A0A3B7MGF5"/>
<evidence type="ECO:0000256" key="3">
    <source>
        <dbReference type="ARBA" id="ARBA00023163"/>
    </source>
</evidence>
<dbReference type="SUPFAM" id="SSF46689">
    <property type="entry name" value="Homeodomain-like"/>
    <property type="match status" value="1"/>
</dbReference>
<dbReference type="KEGG" id="pseg:D3H65_01220"/>
<dbReference type="Proteomes" id="UP000263900">
    <property type="component" value="Chromosome"/>
</dbReference>
<reference evidence="5 6" key="1">
    <citation type="submission" date="2018-09" db="EMBL/GenBank/DDBJ databases">
        <title>Genome sequencing of strain 6GH32-13.</title>
        <authorList>
            <person name="Weon H.-Y."/>
            <person name="Heo J."/>
            <person name="Kwon S.-W."/>
        </authorList>
    </citation>
    <scope>NUCLEOTIDE SEQUENCE [LARGE SCALE GENOMIC DNA]</scope>
    <source>
        <strain evidence="5 6">5GH32-13</strain>
    </source>
</reference>
<keyword evidence="3" id="KW-0804">Transcription</keyword>
<keyword evidence="6" id="KW-1185">Reference proteome</keyword>
<feature type="domain" description="HTH araC/xylS-type" evidence="4">
    <location>
        <begin position="151"/>
        <end position="251"/>
    </location>
</feature>
<dbReference type="RefSeq" id="WP_119048515.1">
    <property type="nucleotide sequence ID" value="NZ_CP032157.1"/>
</dbReference>
<dbReference type="InterPro" id="IPR050204">
    <property type="entry name" value="AraC_XylS_family_regulators"/>
</dbReference>
<proteinExistence type="predicted"/>
<name>A0A3B7MGF5_9BACT</name>
<dbReference type="PROSITE" id="PS01124">
    <property type="entry name" value="HTH_ARAC_FAMILY_2"/>
    <property type="match status" value="1"/>
</dbReference>
<dbReference type="InterPro" id="IPR046532">
    <property type="entry name" value="DUF6597"/>
</dbReference>
<dbReference type="PANTHER" id="PTHR46796:SF13">
    <property type="entry name" value="HTH-TYPE TRANSCRIPTIONAL ACTIVATOR RHAS"/>
    <property type="match status" value="1"/>
</dbReference>
<keyword evidence="2" id="KW-0238">DNA-binding</keyword>
<evidence type="ECO:0000259" key="4">
    <source>
        <dbReference type="PROSITE" id="PS01124"/>
    </source>
</evidence>
<evidence type="ECO:0000256" key="2">
    <source>
        <dbReference type="ARBA" id="ARBA00023125"/>
    </source>
</evidence>